<dbReference type="SUPFAM" id="SSF54909">
    <property type="entry name" value="Dimeric alpha+beta barrel"/>
    <property type="match status" value="1"/>
</dbReference>
<sequence length="119" mass="13615">MHRVCFQLQVRPDRIEEYVERHAAVWPDMLRSLAEHGWHNYSLFLRDDGLLIGYVETPSIEDAVAGMAATDVNARWQAEMAELFEDLGDARPDTGFVQLREVFHLEDQLGRLDGTTTGK</sequence>
<organism evidence="1 2">
    <name type="scientific">Nocardioides guangzhouensis</name>
    <dbReference type="NCBI Taxonomy" id="2497878"/>
    <lineage>
        <taxon>Bacteria</taxon>
        <taxon>Bacillati</taxon>
        <taxon>Actinomycetota</taxon>
        <taxon>Actinomycetes</taxon>
        <taxon>Propionibacteriales</taxon>
        <taxon>Nocardioidaceae</taxon>
        <taxon>Nocardioides</taxon>
    </lineage>
</organism>
<dbReference type="Proteomes" id="UP000295198">
    <property type="component" value="Unassembled WGS sequence"/>
</dbReference>
<evidence type="ECO:0000313" key="1">
    <source>
        <dbReference type="EMBL" id="RYP88328.1"/>
    </source>
</evidence>
<dbReference type="InterPro" id="IPR008000">
    <property type="entry name" value="Rham/fucose_mutarotase"/>
</dbReference>
<proteinExistence type="predicted"/>
<accession>A0A4Q4ZJZ8</accession>
<keyword evidence="2" id="KW-1185">Reference proteome</keyword>
<comment type="caution">
    <text evidence="1">The sequence shown here is derived from an EMBL/GenBank/DDBJ whole genome shotgun (WGS) entry which is preliminary data.</text>
</comment>
<dbReference type="GO" id="GO:0016857">
    <property type="term" value="F:racemase and epimerase activity, acting on carbohydrates and derivatives"/>
    <property type="evidence" value="ECO:0007669"/>
    <property type="project" value="InterPro"/>
</dbReference>
<name>A0A4Q4ZJZ8_9ACTN</name>
<dbReference type="EMBL" id="SDKM01000003">
    <property type="protein sequence ID" value="RYP88328.1"/>
    <property type="molecule type" value="Genomic_DNA"/>
</dbReference>
<dbReference type="RefSeq" id="WP_134713956.1">
    <property type="nucleotide sequence ID" value="NZ_SDKM01000003.1"/>
</dbReference>
<dbReference type="PANTHER" id="PTHR34389:SF2">
    <property type="entry name" value="L-RHAMNOSE MUTAROTASE"/>
    <property type="match status" value="1"/>
</dbReference>
<dbReference type="Gene3D" id="3.30.70.100">
    <property type="match status" value="1"/>
</dbReference>
<reference evidence="1 2" key="1">
    <citation type="submission" date="2019-01" db="EMBL/GenBank/DDBJ databases">
        <title>Nocardioides guangzhouensis sp. nov., an actinobacterium isolated from soil.</title>
        <authorList>
            <person name="Fu Y."/>
            <person name="Cai Y."/>
            <person name="Lin Z."/>
            <person name="Chen P."/>
        </authorList>
    </citation>
    <scope>NUCLEOTIDE SEQUENCE [LARGE SCALE GENOMIC DNA]</scope>
    <source>
        <strain evidence="1 2">130</strain>
    </source>
</reference>
<dbReference type="Pfam" id="PF05336">
    <property type="entry name" value="rhaM"/>
    <property type="match status" value="1"/>
</dbReference>
<dbReference type="AlphaFoldDB" id="A0A4Q4ZJZ8"/>
<evidence type="ECO:0000313" key="2">
    <source>
        <dbReference type="Proteomes" id="UP000295198"/>
    </source>
</evidence>
<dbReference type="OrthoDB" id="9799608at2"/>
<gene>
    <name evidence="1" type="ORF">EKO23_03085</name>
</gene>
<dbReference type="InterPro" id="IPR011008">
    <property type="entry name" value="Dimeric_a/b-barrel"/>
</dbReference>
<dbReference type="GO" id="GO:0019301">
    <property type="term" value="P:rhamnose catabolic process"/>
    <property type="evidence" value="ECO:0007669"/>
    <property type="project" value="TreeGrafter"/>
</dbReference>
<dbReference type="PANTHER" id="PTHR34389">
    <property type="entry name" value="L-RHAMNOSE MUTAROTASE"/>
    <property type="match status" value="1"/>
</dbReference>
<protein>
    <submittedName>
        <fullName evidence="1">L-rhamnose mutarotase</fullName>
    </submittedName>
</protein>